<gene>
    <name evidence="7" type="ORF">JOF47_002221</name>
</gene>
<feature type="transmembrane region" description="Helical" evidence="5">
    <location>
        <begin position="174"/>
        <end position="207"/>
    </location>
</feature>
<comment type="caution">
    <text evidence="7">The sequence shown here is derived from an EMBL/GenBank/DDBJ whole genome shotgun (WGS) entry which is preliminary data.</text>
</comment>
<organism evidence="7 8">
    <name type="scientific">Paeniglutamicibacter kerguelensis</name>
    <dbReference type="NCBI Taxonomy" id="254788"/>
    <lineage>
        <taxon>Bacteria</taxon>
        <taxon>Bacillati</taxon>
        <taxon>Actinomycetota</taxon>
        <taxon>Actinomycetes</taxon>
        <taxon>Micrococcales</taxon>
        <taxon>Micrococcaceae</taxon>
        <taxon>Paeniglutamicibacter</taxon>
    </lineage>
</organism>
<feature type="transmembrane region" description="Helical" evidence="5">
    <location>
        <begin position="228"/>
        <end position="245"/>
    </location>
</feature>
<evidence type="ECO:0000256" key="1">
    <source>
        <dbReference type="ARBA" id="ARBA00022475"/>
    </source>
</evidence>
<dbReference type="Pfam" id="PF03699">
    <property type="entry name" value="UPF0182"/>
    <property type="match status" value="1"/>
</dbReference>
<comment type="similarity">
    <text evidence="5">Belongs to the UPF0182 family.</text>
</comment>
<accession>A0ABS4XE34</accession>
<feature type="transmembrane region" description="Helical" evidence="5">
    <location>
        <begin position="74"/>
        <end position="93"/>
    </location>
</feature>
<keyword evidence="2 5" id="KW-0812">Transmembrane</keyword>
<protein>
    <recommendedName>
        <fullName evidence="5">UPF0182 protein JOF47_002221</fullName>
    </recommendedName>
</protein>
<evidence type="ECO:0000256" key="3">
    <source>
        <dbReference type="ARBA" id="ARBA00022989"/>
    </source>
</evidence>
<name>A0ABS4XE34_9MICC</name>
<feature type="region of interest" description="Disordered" evidence="6">
    <location>
        <begin position="1"/>
        <end position="30"/>
    </location>
</feature>
<dbReference type="PANTHER" id="PTHR39344">
    <property type="entry name" value="UPF0182 PROTEIN SLL1060"/>
    <property type="match status" value="1"/>
</dbReference>
<feature type="compositionally biased region" description="Basic and acidic residues" evidence="6">
    <location>
        <begin position="15"/>
        <end position="30"/>
    </location>
</feature>
<feature type="transmembrane region" description="Helical" evidence="5">
    <location>
        <begin position="128"/>
        <end position="149"/>
    </location>
</feature>
<keyword evidence="4 5" id="KW-0472">Membrane</keyword>
<feature type="compositionally biased region" description="Low complexity" evidence="6">
    <location>
        <begin position="999"/>
        <end position="1020"/>
    </location>
</feature>
<dbReference type="EMBL" id="JAGIOF010000001">
    <property type="protein sequence ID" value="MBP2386710.1"/>
    <property type="molecule type" value="Genomic_DNA"/>
</dbReference>
<evidence type="ECO:0000313" key="7">
    <source>
        <dbReference type="EMBL" id="MBP2386710.1"/>
    </source>
</evidence>
<feature type="region of interest" description="Disordered" evidence="6">
    <location>
        <begin position="904"/>
        <end position="928"/>
    </location>
</feature>
<sequence>MSFGTGNPFGGPPRGPEERPDPQQHPERRSSPLMPTIVIIGILVAVFVFFASVYADVLWYNQLGFQSVFWTENLAKIGIFAVAFLVMGFTIWISMRMAYRARPVYAPDGHQQDNMSKYQSQLEPMRRLLMIGVPVVIGVFAATAVTSQWKEVLLFFNQVPFNETDPQFNMDLGFYIFTLPFLGLLIGYLISVVLIAGIAGLLTHYLYGGIRVEERGGIVVGNAARIHIAVFAVAFLLLQAGNFWLDRYSTLLSQNGRVAGALYTDVHAVIPTKTILAIAAVLVAITFIVTAIIGRWRLPIIGTAMLLVTVVVAGGIYPFIVQQYQVIPSEKTLERAYIAKNIQMTRQAYGLTDVEETAYNAEVNPRKGVLAKDKATTTNIRLLDPNLVSSAFAQLQQFRTYYKFAPTLNVDRYAIDGKTEDTVIAVRELSVDPTESWVNQHITYTHGYGVVAAYGNRVTSGGRPDFMLSGIPTGGVLASDKTYEPRIYFGELSPQYSIVGGPEGWAPRELDRPASGSGSQDTRNTFSGDGGPSVGNFFNRLVYSLKFASTDLLLSDAINSESQILYDRNPKDRVQKVAPYLTVDSNAYPAIVDGRVQWIVDAYTTSKNYPYSKQQQLDSAVTDSLTGGTRAAALTGQVNYIRNSVKATVDAYDGSVTLYAWEADEPLLQAWQKVFPANIKPMSEMSGELMSHVRYPEDLFKVQRELLATYHVTDPDGFYDSNDAWAVPSEPTQGNANIKQPPYYMSLKMPTQDAETFSLTSTFIPQTAAGGQQRNVLFGFLSAEADAGNEAGKKAEGYGKLRLLALPRETSVPGPGQAQQNFDSNTTVSQTLNLLRQGASQVKNGNLLSLPVGDGILYVQPVYVQSSGATSYPTLRKVLVAFGDNVGFADTLSEALDQVFEGSSGAVTSENGGTSGGGEPGKPPVTQTAQQKLTQALNDARAAIKAGQAALAQNDFAKYGAEQAKLQKALEAAIEAEAELTGKPVVPEAPAPTDGTVTPAPTDGDGAPAPEAPAQETPAP</sequence>
<comment type="subcellular location">
    <subcellularLocation>
        <location evidence="5">Cell membrane</location>
        <topology evidence="5">Multi-pass membrane protein</topology>
    </subcellularLocation>
</comment>
<evidence type="ECO:0000256" key="5">
    <source>
        <dbReference type="HAMAP-Rule" id="MF_01600"/>
    </source>
</evidence>
<feature type="region of interest" description="Disordered" evidence="6">
    <location>
        <begin position="503"/>
        <end position="530"/>
    </location>
</feature>
<evidence type="ECO:0000256" key="4">
    <source>
        <dbReference type="ARBA" id="ARBA00023136"/>
    </source>
</evidence>
<dbReference type="HAMAP" id="MF_01600">
    <property type="entry name" value="UPF0182"/>
    <property type="match status" value="1"/>
</dbReference>
<proteinExistence type="inferred from homology"/>
<feature type="compositionally biased region" description="Polar residues" evidence="6">
    <location>
        <begin position="516"/>
        <end position="527"/>
    </location>
</feature>
<evidence type="ECO:0000256" key="2">
    <source>
        <dbReference type="ARBA" id="ARBA00022692"/>
    </source>
</evidence>
<evidence type="ECO:0000313" key="8">
    <source>
        <dbReference type="Proteomes" id="UP001296993"/>
    </source>
</evidence>
<dbReference type="InterPro" id="IPR005372">
    <property type="entry name" value="UPF0182"/>
</dbReference>
<keyword evidence="3 5" id="KW-1133">Transmembrane helix</keyword>
<feature type="transmembrane region" description="Helical" evidence="5">
    <location>
        <begin position="300"/>
        <end position="320"/>
    </location>
</feature>
<reference evidence="7 8" key="1">
    <citation type="submission" date="2021-03" db="EMBL/GenBank/DDBJ databases">
        <title>Sequencing the genomes of 1000 actinobacteria strains.</title>
        <authorList>
            <person name="Klenk H.-P."/>
        </authorList>
    </citation>
    <scope>NUCLEOTIDE SEQUENCE [LARGE SCALE GENOMIC DNA]</scope>
    <source>
        <strain evidence="7 8">DSM 15797</strain>
    </source>
</reference>
<feature type="transmembrane region" description="Helical" evidence="5">
    <location>
        <begin position="33"/>
        <end position="54"/>
    </location>
</feature>
<feature type="region of interest" description="Disordered" evidence="6">
    <location>
        <begin position="980"/>
        <end position="1020"/>
    </location>
</feature>
<keyword evidence="8" id="KW-1185">Reference proteome</keyword>
<dbReference type="PANTHER" id="PTHR39344:SF1">
    <property type="entry name" value="UPF0182 PROTEIN SLL1060"/>
    <property type="match status" value="1"/>
</dbReference>
<keyword evidence="1 5" id="KW-1003">Cell membrane</keyword>
<evidence type="ECO:0000256" key="6">
    <source>
        <dbReference type="SAM" id="MobiDB-lite"/>
    </source>
</evidence>
<dbReference type="Proteomes" id="UP001296993">
    <property type="component" value="Unassembled WGS sequence"/>
</dbReference>
<feature type="transmembrane region" description="Helical" evidence="5">
    <location>
        <begin position="275"/>
        <end position="293"/>
    </location>
</feature>